<feature type="region of interest" description="Disordered" evidence="1">
    <location>
        <begin position="151"/>
        <end position="185"/>
    </location>
</feature>
<evidence type="ECO:0000256" key="1">
    <source>
        <dbReference type="SAM" id="MobiDB-lite"/>
    </source>
</evidence>
<keyword evidence="3" id="KW-1185">Reference proteome</keyword>
<evidence type="ECO:0000313" key="3">
    <source>
        <dbReference type="Proteomes" id="UP001295684"/>
    </source>
</evidence>
<comment type="caution">
    <text evidence="2">The sequence shown here is derived from an EMBL/GenBank/DDBJ whole genome shotgun (WGS) entry which is preliminary data.</text>
</comment>
<evidence type="ECO:0000313" key="2">
    <source>
        <dbReference type="EMBL" id="CAI2366664.1"/>
    </source>
</evidence>
<protein>
    <submittedName>
        <fullName evidence="2">Uncharacterized protein</fullName>
    </submittedName>
</protein>
<name>A0AAD1UK05_EUPCR</name>
<gene>
    <name evidence="2" type="ORF">ECRASSUSDP1_LOCUS7937</name>
</gene>
<feature type="compositionally biased region" description="Basic residues" evidence="1">
    <location>
        <begin position="254"/>
        <end position="263"/>
    </location>
</feature>
<dbReference type="EMBL" id="CAMPGE010007750">
    <property type="protein sequence ID" value="CAI2366664.1"/>
    <property type="molecule type" value="Genomic_DNA"/>
</dbReference>
<reference evidence="2" key="1">
    <citation type="submission" date="2023-07" db="EMBL/GenBank/DDBJ databases">
        <authorList>
            <consortium name="AG Swart"/>
            <person name="Singh M."/>
            <person name="Singh A."/>
            <person name="Seah K."/>
            <person name="Emmerich C."/>
        </authorList>
    </citation>
    <scope>NUCLEOTIDE SEQUENCE</scope>
    <source>
        <strain evidence="2">DP1</strain>
    </source>
</reference>
<dbReference type="Proteomes" id="UP001295684">
    <property type="component" value="Unassembled WGS sequence"/>
</dbReference>
<feature type="region of interest" description="Disordered" evidence="1">
    <location>
        <begin position="251"/>
        <end position="284"/>
    </location>
</feature>
<sequence length="316" mass="36456">MRRVTRVKLSNSKIKSEPRTSISNESKQAEAICTNFSNYIKRFTPLKAKMDKFFSAYNRGISWDKYFDFSNSQAAPIEITSVKKDQISLKDPQFNQKWGKLMDLILHKDKDGFSKSMKMLKTKIVIKREIDSLVEFENSIPMKASYKKFKSNRRSENQVKAKSYLPGSRTSRASSVKLATTQTSDAKKRNALKPSDQHFGILPLKMVEKSPCESQDRFTSRALESQFPGNLNMNTVEKNLIPKSKYFRGERKLHSSVHRRRSSPPKTALSKSRQPFLSRVEEAPRKTNQKLLRLLLSKKHPIFKVNSSTKAHKKFN</sequence>
<dbReference type="AlphaFoldDB" id="A0AAD1UK05"/>
<accession>A0AAD1UK05</accession>
<proteinExistence type="predicted"/>
<organism evidence="2 3">
    <name type="scientific">Euplotes crassus</name>
    <dbReference type="NCBI Taxonomy" id="5936"/>
    <lineage>
        <taxon>Eukaryota</taxon>
        <taxon>Sar</taxon>
        <taxon>Alveolata</taxon>
        <taxon>Ciliophora</taxon>
        <taxon>Intramacronucleata</taxon>
        <taxon>Spirotrichea</taxon>
        <taxon>Hypotrichia</taxon>
        <taxon>Euplotida</taxon>
        <taxon>Euplotidae</taxon>
        <taxon>Moneuplotes</taxon>
    </lineage>
</organism>
<feature type="compositionally biased region" description="Polar residues" evidence="1">
    <location>
        <begin position="168"/>
        <end position="184"/>
    </location>
</feature>